<keyword evidence="1" id="KW-0560">Oxidoreductase</keyword>
<dbReference type="AlphaFoldDB" id="A0AAD7MYT8"/>
<protein>
    <recommendedName>
        <fullName evidence="2">Enoyl reductase (ER) domain-containing protein</fullName>
    </recommendedName>
</protein>
<accession>A0AAD7MYT8</accession>
<dbReference type="SUPFAM" id="SSF50129">
    <property type="entry name" value="GroES-like"/>
    <property type="match status" value="1"/>
</dbReference>
<evidence type="ECO:0000259" key="2">
    <source>
        <dbReference type="SMART" id="SM00829"/>
    </source>
</evidence>
<sequence length="350" mass="37373">MAPVTNGRELFNEIVPAGELPTPGKTTVYDTSETIDFDTVPLNGGFLVKTLALSMDPLLLPSMRAPQKGQPMPPFPIGKPIMGVGIGVVLRSEHEGVEVGSHAYGALSHQEYSIVPTLKNPMQPVEIIKKNPKLSWTAQLGPTGLAGETAFCGWKEHSKAKKGETVFVSSGAGGVGSIVVQLAKKDGLKVIASAGTDAKVKFLKEIGADVAFNYKTTDTREVLAKEGPLDIYWDNVGGETFNAAIEATKMNARLIVSAAKSQANFNGTNQPIKVAGLFNARSLTMVGFNMFFLRYKHMAAFRGEYVPQVANGEFKYAEDIRHGLANAGEALLHALSGENVGKVSVIVAEE</sequence>
<dbReference type="InterPro" id="IPR036291">
    <property type="entry name" value="NAD(P)-bd_dom_sf"/>
</dbReference>
<dbReference type="GO" id="GO:0016628">
    <property type="term" value="F:oxidoreductase activity, acting on the CH-CH group of donors, NAD or NADP as acceptor"/>
    <property type="evidence" value="ECO:0007669"/>
    <property type="project" value="InterPro"/>
</dbReference>
<dbReference type="InterPro" id="IPR011032">
    <property type="entry name" value="GroES-like_sf"/>
</dbReference>
<dbReference type="Gene3D" id="3.90.180.10">
    <property type="entry name" value="Medium-chain alcohol dehydrogenases, catalytic domain"/>
    <property type="match status" value="1"/>
</dbReference>
<gene>
    <name evidence="3" type="ORF">B0H16DRAFT_1761650</name>
</gene>
<dbReference type="Pfam" id="PF16884">
    <property type="entry name" value="ADH_N_2"/>
    <property type="match status" value="1"/>
</dbReference>
<evidence type="ECO:0000256" key="1">
    <source>
        <dbReference type="ARBA" id="ARBA00023002"/>
    </source>
</evidence>
<dbReference type="InterPro" id="IPR020843">
    <property type="entry name" value="ER"/>
</dbReference>
<dbReference type="Gene3D" id="3.40.50.720">
    <property type="entry name" value="NAD(P)-binding Rossmann-like Domain"/>
    <property type="match status" value="1"/>
</dbReference>
<dbReference type="Proteomes" id="UP001215598">
    <property type="component" value="Unassembled WGS sequence"/>
</dbReference>
<dbReference type="InterPro" id="IPR013149">
    <property type="entry name" value="ADH-like_C"/>
</dbReference>
<evidence type="ECO:0000313" key="4">
    <source>
        <dbReference type="Proteomes" id="UP001215598"/>
    </source>
</evidence>
<dbReference type="PANTHER" id="PTHR43205:SF7">
    <property type="entry name" value="PROSTAGLANDIN REDUCTASE 1"/>
    <property type="match status" value="1"/>
</dbReference>
<dbReference type="CDD" id="cd05288">
    <property type="entry name" value="PGDH"/>
    <property type="match status" value="1"/>
</dbReference>
<evidence type="ECO:0000313" key="3">
    <source>
        <dbReference type="EMBL" id="KAJ7738426.1"/>
    </source>
</evidence>
<name>A0AAD7MYT8_9AGAR</name>
<proteinExistence type="predicted"/>
<dbReference type="EMBL" id="JARKIB010000112">
    <property type="protein sequence ID" value="KAJ7738426.1"/>
    <property type="molecule type" value="Genomic_DNA"/>
</dbReference>
<dbReference type="SMART" id="SM00829">
    <property type="entry name" value="PKS_ER"/>
    <property type="match status" value="1"/>
</dbReference>
<keyword evidence="4" id="KW-1185">Reference proteome</keyword>
<dbReference type="InterPro" id="IPR045010">
    <property type="entry name" value="MDR_fam"/>
</dbReference>
<organism evidence="3 4">
    <name type="scientific">Mycena metata</name>
    <dbReference type="NCBI Taxonomy" id="1033252"/>
    <lineage>
        <taxon>Eukaryota</taxon>
        <taxon>Fungi</taxon>
        <taxon>Dikarya</taxon>
        <taxon>Basidiomycota</taxon>
        <taxon>Agaricomycotina</taxon>
        <taxon>Agaricomycetes</taxon>
        <taxon>Agaricomycetidae</taxon>
        <taxon>Agaricales</taxon>
        <taxon>Marasmiineae</taxon>
        <taxon>Mycenaceae</taxon>
        <taxon>Mycena</taxon>
    </lineage>
</organism>
<feature type="domain" description="Enoyl reductase (ER)" evidence="2">
    <location>
        <begin position="30"/>
        <end position="345"/>
    </location>
</feature>
<dbReference type="SUPFAM" id="SSF51735">
    <property type="entry name" value="NAD(P)-binding Rossmann-fold domains"/>
    <property type="match status" value="1"/>
</dbReference>
<dbReference type="Pfam" id="PF00107">
    <property type="entry name" value="ADH_zinc_N"/>
    <property type="match status" value="1"/>
</dbReference>
<dbReference type="InterPro" id="IPR041694">
    <property type="entry name" value="ADH_N_2"/>
</dbReference>
<reference evidence="3" key="1">
    <citation type="submission" date="2023-03" db="EMBL/GenBank/DDBJ databases">
        <title>Massive genome expansion in bonnet fungi (Mycena s.s.) driven by repeated elements and novel gene families across ecological guilds.</title>
        <authorList>
            <consortium name="Lawrence Berkeley National Laboratory"/>
            <person name="Harder C.B."/>
            <person name="Miyauchi S."/>
            <person name="Viragh M."/>
            <person name="Kuo A."/>
            <person name="Thoen E."/>
            <person name="Andreopoulos B."/>
            <person name="Lu D."/>
            <person name="Skrede I."/>
            <person name="Drula E."/>
            <person name="Henrissat B."/>
            <person name="Morin E."/>
            <person name="Kohler A."/>
            <person name="Barry K."/>
            <person name="LaButti K."/>
            <person name="Morin E."/>
            <person name="Salamov A."/>
            <person name="Lipzen A."/>
            <person name="Mereny Z."/>
            <person name="Hegedus B."/>
            <person name="Baldrian P."/>
            <person name="Stursova M."/>
            <person name="Weitz H."/>
            <person name="Taylor A."/>
            <person name="Grigoriev I.V."/>
            <person name="Nagy L.G."/>
            <person name="Martin F."/>
            <person name="Kauserud H."/>
        </authorList>
    </citation>
    <scope>NUCLEOTIDE SEQUENCE</scope>
    <source>
        <strain evidence="3">CBHHK182m</strain>
    </source>
</reference>
<comment type="caution">
    <text evidence="3">The sequence shown here is derived from an EMBL/GenBank/DDBJ whole genome shotgun (WGS) entry which is preliminary data.</text>
</comment>
<dbReference type="PANTHER" id="PTHR43205">
    <property type="entry name" value="PROSTAGLANDIN REDUCTASE"/>
    <property type="match status" value="1"/>
</dbReference>